<dbReference type="EMBL" id="GBXM01054995">
    <property type="protein sequence ID" value="JAH53582.1"/>
    <property type="molecule type" value="Transcribed_RNA"/>
</dbReference>
<reference evidence="1" key="1">
    <citation type="submission" date="2014-11" db="EMBL/GenBank/DDBJ databases">
        <authorList>
            <person name="Amaro Gonzalez C."/>
        </authorList>
    </citation>
    <scope>NUCLEOTIDE SEQUENCE</scope>
</reference>
<organism evidence="1">
    <name type="scientific">Anguilla anguilla</name>
    <name type="common">European freshwater eel</name>
    <name type="synonym">Muraena anguilla</name>
    <dbReference type="NCBI Taxonomy" id="7936"/>
    <lineage>
        <taxon>Eukaryota</taxon>
        <taxon>Metazoa</taxon>
        <taxon>Chordata</taxon>
        <taxon>Craniata</taxon>
        <taxon>Vertebrata</taxon>
        <taxon>Euteleostomi</taxon>
        <taxon>Actinopterygii</taxon>
        <taxon>Neopterygii</taxon>
        <taxon>Teleostei</taxon>
        <taxon>Anguilliformes</taxon>
        <taxon>Anguillidae</taxon>
        <taxon>Anguilla</taxon>
    </lineage>
</organism>
<dbReference type="AlphaFoldDB" id="A0A0E9TJD5"/>
<proteinExistence type="predicted"/>
<evidence type="ECO:0000313" key="1">
    <source>
        <dbReference type="EMBL" id="JAH53582.1"/>
    </source>
</evidence>
<name>A0A0E9TJD5_ANGAN</name>
<sequence>MYRGDTLAAPTGQMNSHCTVGCDVQRRHSGPRCALENGTGE</sequence>
<reference evidence="1" key="2">
    <citation type="journal article" date="2015" name="Fish Shellfish Immunol.">
        <title>Early steps in the European eel (Anguilla anguilla)-Vibrio vulnificus interaction in the gills: Role of the RtxA13 toxin.</title>
        <authorList>
            <person name="Callol A."/>
            <person name="Pajuelo D."/>
            <person name="Ebbesson L."/>
            <person name="Teles M."/>
            <person name="MacKenzie S."/>
            <person name="Amaro C."/>
        </authorList>
    </citation>
    <scope>NUCLEOTIDE SEQUENCE</scope>
</reference>
<protein>
    <submittedName>
        <fullName evidence="1">Uncharacterized protein</fullName>
    </submittedName>
</protein>
<accession>A0A0E9TJD5</accession>